<protein>
    <submittedName>
        <fullName evidence="1">Uncharacterized protein</fullName>
    </submittedName>
</protein>
<reference evidence="1" key="1">
    <citation type="submission" date="2009-01" db="EMBL/GenBank/DDBJ databases">
        <title>Complete sequence of chromosome Cyanothece sp. PCC 7425.</title>
        <authorList>
            <consortium name="US DOE Joint Genome Institute"/>
            <person name="Lucas S."/>
            <person name="Copeland A."/>
            <person name="Lapidus A."/>
            <person name="Glavina del Rio T."/>
            <person name="Dalin E."/>
            <person name="Tice H."/>
            <person name="Bruce D."/>
            <person name="Goodwin L."/>
            <person name="Pitluck S."/>
            <person name="Sims D."/>
            <person name="Meineke L."/>
            <person name="Brettin T."/>
            <person name="Detter J.C."/>
            <person name="Han C."/>
            <person name="Larimer F."/>
            <person name="Land M."/>
            <person name="Hauser L."/>
            <person name="Kyrpides N."/>
            <person name="Ovchinnikova G."/>
            <person name="Liberton M."/>
            <person name="Stoeckel J."/>
            <person name="Banerjee A."/>
            <person name="Singh A."/>
            <person name="Page L."/>
            <person name="Sato H."/>
            <person name="Zhao L."/>
            <person name="Sherman L."/>
            <person name="Pakrasi H."/>
            <person name="Richardson P."/>
        </authorList>
    </citation>
    <scope>NUCLEOTIDE SEQUENCE</scope>
    <source>
        <strain evidence="1">PCC 7425</strain>
    </source>
</reference>
<dbReference type="KEGG" id="cyn:Cyan7425_2095"/>
<organism evidence="1">
    <name type="scientific">Cyanothece sp. (strain PCC 7425 / ATCC 29141)</name>
    <dbReference type="NCBI Taxonomy" id="395961"/>
    <lineage>
        <taxon>Bacteria</taxon>
        <taxon>Bacillati</taxon>
        <taxon>Cyanobacteriota</taxon>
        <taxon>Cyanophyceae</taxon>
        <taxon>Gomontiellales</taxon>
        <taxon>Cyanothecaceae</taxon>
        <taxon>Cyanothece</taxon>
    </lineage>
</organism>
<gene>
    <name evidence="1" type="ordered locus">Cyan7425_2095</name>
</gene>
<dbReference type="HOGENOM" id="CLU_186539_0_0_3"/>
<name>B8HUB3_CYAP4</name>
<accession>B8HUB3</accession>
<dbReference type="AlphaFoldDB" id="B8HUB3"/>
<dbReference type="EMBL" id="CP001344">
    <property type="protein sequence ID" value="ACL44458.1"/>
    <property type="molecule type" value="Genomic_DNA"/>
</dbReference>
<evidence type="ECO:0000313" key="1">
    <source>
        <dbReference type="EMBL" id="ACL44458.1"/>
    </source>
</evidence>
<dbReference type="STRING" id="395961.Cyan7425_2095"/>
<dbReference type="eggNOG" id="ENOG50336S1">
    <property type="taxonomic scope" value="Bacteria"/>
</dbReference>
<sequence>MPESFPFVDTRTLRQRFQIGKYGETELRRKLSPPLYWIQPDRKVLWNWVLVQDYLLHGDGPQHQRLVETYLKTLPGT</sequence>
<proteinExistence type="predicted"/>